<accession>A0AAU8J700</accession>
<organism evidence="1">
    <name type="scientific">Planktothricoides raciborskii GIHE-MW2</name>
    <dbReference type="NCBI Taxonomy" id="2792601"/>
    <lineage>
        <taxon>Bacteria</taxon>
        <taxon>Bacillati</taxon>
        <taxon>Cyanobacteriota</taxon>
        <taxon>Cyanophyceae</taxon>
        <taxon>Oscillatoriophycideae</taxon>
        <taxon>Oscillatoriales</taxon>
        <taxon>Oscillatoriaceae</taxon>
        <taxon>Planktothricoides</taxon>
    </lineage>
</organism>
<dbReference type="EMBL" id="CP159837">
    <property type="protein sequence ID" value="XCM34909.1"/>
    <property type="molecule type" value="Genomic_DNA"/>
</dbReference>
<reference evidence="1" key="1">
    <citation type="submission" date="2024-07" db="EMBL/GenBank/DDBJ databases">
        <authorList>
            <person name="Kim Y.J."/>
            <person name="Jeong J.Y."/>
        </authorList>
    </citation>
    <scope>NUCLEOTIDE SEQUENCE</scope>
    <source>
        <strain evidence="1">GIHE-MW2</strain>
    </source>
</reference>
<protein>
    <submittedName>
        <fullName evidence="1">Type II toxin-antitoxin system VapB family antitoxin</fullName>
    </submittedName>
</protein>
<evidence type="ECO:0000313" key="1">
    <source>
        <dbReference type="EMBL" id="XCM34909.1"/>
    </source>
</evidence>
<sequence length="87" mass="9472">MNTKDPDVHAMIKELAQLTGLSLTAAVKMAVERALIQAKTQDDCLRAASRSPKSALLEQRLTEISLRCAALPDCDPSNMDEILGYDV</sequence>
<dbReference type="Pfam" id="PF07704">
    <property type="entry name" value="PSK_trans_fac"/>
    <property type="match status" value="1"/>
</dbReference>
<dbReference type="InterPro" id="IPR011660">
    <property type="entry name" value="VapB-like"/>
</dbReference>
<gene>
    <name evidence="1" type="ORF">ABWT76_003552</name>
</gene>
<dbReference type="AlphaFoldDB" id="A0AAU8J700"/>
<name>A0AAU8J700_9CYAN</name>
<dbReference type="RefSeq" id="WP_190878766.1">
    <property type="nucleotide sequence ID" value="NZ_CP159837.1"/>
</dbReference>
<proteinExistence type="predicted"/>